<dbReference type="SUPFAM" id="SSF51366">
    <property type="entry name" value="Ribulose-phoshate binding barrel"/>
    <property type="match status" value="1"/>
</dbReference>
<comment type="similarity">
    <text evidence="9">Belongs to the TrpF family.</text>
</comment>
<feature type="domain" description="N-(5'phosphoribosyl) anthranilate isomerase (PRAI)" evidence="10">
    <location>
        <begin position="24"/>
        <end position="224"/>
    </location>
</feature>
<comment type="caution">
    <text evidence="11">The sequence shown here is derived from an EMBL/GenBank/DDBJ whole genome shotgun (WGS) entry which is preliminary data.</text>
</comment>
<evidence type="ECO:0000256" key="5">
    <source>
        <dbReference type="ARBA" id="ARBA00022605"/>
    </source>
</evidence>
<dbReference type="InterPro" id="IPR001240">
    <property type="entry name" value="PRAI_dom"/>
</dbReference>
<keyword evidence="12" id="KW-1185">Reference proteome</keyword>
<dbReference type="InterPro" id="IPR044643">
    <property type="entry name" value="TrpF_fam"/>
</dbReference>
<evidence type="ECO:0000256" key="1">
    <source>
        <dbReference type="ARBA" id="ARBA00001164"/>
    </source>
</evidence>
<dbReference type="GO" id="GO:0016853">
    <property type="term" value="F:isomerase activity"/>
    <property type="evidence" value="ECO:0007669"/>
    <property type="project" value="UniProtKB-KW"/>
</dbReference>
<dbReference type="InterPro" id="IPR013785">
    <property type="entry name" value="Aldolase_TIM"/>
</dbReference>
<keyword evidence="8 9" id="KW-0413">Isomerase</keyword>
<protein>
    <recommendedName>
        <fullName evidence="4 9">N-(5'-phosphoribosyl)anthranilate isomerase</fullName>
        <shortName evidence="9">PRAI</shortName>
        <ecNumber evidence="3 9">5.3.1.24</ecNumber>
    </recommendedName>
</protein>
<dbReference type="HAMAP" id="MF_00135">
    <property type="entry name" value="PRAI"/>
    <property type="match status" value="1"/>
</dbReference>
<evidence type="ECO:0000313" key="11">
    <source>
        <dbReference type="EMBL" id="GGB71593.1"/>
    </source>
</evidence>
<dbReference type="EMBL" id="BMGD01000005">
    <property type="protein sequence ID" value="GGB71593.1"/>
    <property type="molecule type" value="Genomic_DNA"/>
</dbReference>
<keyword evidence="6 9" id="KW-0822">Tryptophan biosynthesis</keyword>
<evidence type="ECO:0000256" key="7">
    <source>
        <dbReference type="ARBA" id="ARBA00023141"/>
    </source>
</evidence>
<accession>A0ABQ1JNK8</accession>
<evidence type="ECO:0000256" key="9">
    <source>
        <dbReference type="HAMAP-Rule" id="MF_00135"/>
    </source>
</evidence>
<evidence type="ECO:0000313" key="12">
    <source>
        <dbReference type="Proteomes" id="UP000614261"/>
    </source>
</evidence>
<dbReference type="PANTHER" id="PTHR42894:SF1">
    <property type="entry name" value="N-(5'-PHOSPHORIBOSYL)ANTHRANILATE ISOMERASE"/>
    <property type="match status" value="1"/>
</dbReference>
<evidence type="ECO:0000256" key="3">
    <source>
        <dbReference type="ARBA" id="ARBA00012572"/>
    </source>
</evidence>
<name>A0ABQ1JNK8_9SPHN</name>
<keyword evidence="5 9" id="KW-0028">Amino-acid biosynthesis</keyword>
<dbReference type="NCBIfam" id="NF002295">
    <property type="entry name" value="PRK01222.1-1"/>
    <property type="match status" value="1"/>
</dbReference>
<sequence length="236" mass="25406">MRNDALDSGVRRKTEKEKPMTTLIKICGLSTEATIDAAAKAGASHIGLVHFEKSPRHVTLEQAAKLRVRTPTSLKVVLLLVNASPVLTEQAYRAVRPDVIQFHGSETPEWLALVKKHMKVEVWKALGLRSAETLTNARRFDGIADRLLFDAPAQALPGGNGVAVDWSLLAGHQHLVPWGLAGGLDPDNVGEALAATHAPLVDVSSGVESAPGVKDMDKMARFCQAVADHDQRSHQA</sequence>
<proteinExistence type="inferred from homology"/>
<evidence type="ECO:0000256" key="8">
    <source>
        <dbReference type="ARBA" id="ARBA00023235"/>
    </source>
</evidence>
<gene>
    <name evidence="9 11" type="primary">trpF</name>
    <name evidence="11" type="ORF">GCM10010833_28500</name>
</gene>
<evidence type="ECO:0000256" key="2">
    <source>
        <dbReference type="ARBA" id="ARBA00004664"/>
    </source>
</evidence>
<dbReference type="EC" id="5.3.1.24" evidence="3 9"/>
<dbReference type="Proteomes" id="UP000614261">
    <property type="component" value="Unassembled WGS sequence"/>
</dbReference>
<evidence type="ECO:0000256" key="6">
    <source>
        <dbReference type="ARBA" id="ARBA00022822"/>
    </source>
</evidence>
<dbReference type="Pfam" id="PF00697">
    <property type="entry name" value="PRAI"/>
    <property type="match status" value="1"/>
</dbReference>
<keyword evidence="7 9" id="KW-0057">Aromatic amino acid biosynthesis</keyword>
<dbReference type="CDD" id="cd00405">
    <property type="entry name" value="PRAI"/>
    <property type="match status" value="1"/>
</dbReference>
<evidence type="ECO:0000259" key="10">
    <source>
        <dbReference type="Pfam" id="PF00697"/>
    </source>
</evidence>
<comment type="catalytic activity">
    <reaction evidence="1 9">
        <text>N-(5-phospho-beta-D-ribosyl)anthranilate = 1-(2-carboxyphenylamino)-1-deoxy-D-ribulose 5-phosphate</text>
        <dbReference type="Rhea" id="RHEA:21540"/>
        <dbReference type="ChEBI" id="CHEBI:18277"/>
        <dbReference type="ChEBI" id="CHEBI:58613"/>
        <dbReference type="EC" id="5.3.1.24"/>
    </reaction>
</comment>
<dbReference type="InterPro" id="IPR011060">
    <property type="entry name" value="RibuloseP-bd_barrel"/>
</dbReference>
<reference evidence="12" key="1">
    <citation type="journal article" date="2019" name="Int. J. Syst. Evol. Microbiol.">
        <title>The Global Catalogue of Microorganisms (GCM) 10K type strain sequencing project: providing services to taxonomists for standard genome sequencing and annotation.</title>
        <authorList>
            <consortium name="The Broad Institute Genomics Platform"/>
            <consortium name="The Broad Institute Genome Sequencing Center for Infectious Disease"/>
            <person name="Wu L."/>
            <person name="Ma J."/>
        </authorList>
    </citation>
    <scope>NUCLEOTIDE SEQUENCE [LARGE SCALE GENOMIC DNA]</scope>
    <source>
        <strain evidence="12">CGMCC 1.12851</strain>
    </source>
</reference>
<organism evidence="11 12">
    <name type="scientific">Blastomonas aquatica</name>
    <dbReference type="NCBI Taxonomy" id="1510276"/>
    <lineage>
        <taxon>Bacteria</taxon>
        <taxon>Pseudomonadati</taxon>
        <taxon>Pseudomonadota</taxon>
        <taxon>Alphaproteobacteria</taxon>
        <taxon>Sphingomonadales</taxon>
        <taxon>Sphingomonadaceae</taxon>
        <taxon>Blastomonas</taxon>
    </lineage>
</organism>
<evidence type="ECO:0000256" key="4">
    <source>
        <dbReference type="ARBA" id="ARBA00022272"/>
    </source>
</evidence>
<comment type="pathway">
    <text evidence="2 9">Amino-acid biosynthesis; L-tryptophan biosynthesis; L-tryptophan from chorismate: step 3/5.</text>
</comment>
<dbReference type="Gene3D" id="3.20.20.70">
    <property type="entry name" value="Aldolase class I"/>
    <property type="match status" value="1"/>
</dbReference>
<dbReference type="PANTHER" id="PTHR42894">
    <property type="entry name" value="N-(5'-PHOSPHORIBOSYL)ANTHRANILATE ISOMERASE"/>
    <property type="match status" value="1"/>
</dbReference>